<proteinExistence type="predicted"/>
<sequence length="120" mass="12535">MNDLRHTISVILTLSRPTTARALAAKMHTTLTLTARRRGARAVWSRGGRPGGTGAGGGCATCAHCVLIIGARPDASWRYARAHVASASVGQRTHTSGTHKGDAPLSKRGGCGAWPRAKLK</sequence>
<dbReference type="Proteomes" id="UP000664859">
    <property type="component" value="Unassembled WGS sequence"/>
</dbReference>
<evidence type="ECO:0000256" key="1">
    <source>
        <dbReference type="SAM" id="MobiDB-lite"/>
    </source>
</evidence>
<evidence type="ECO:0000313" key="2">
    <source>
        <dbReference type="EMBL" id="KAG5189356.1"/>
    </source>
</evidence>
<feature type="region of interest" description="Disordered" evidence="1">
    <location>
        <begin position="86"/>
        <end position="120"/>
    </location>
</feature>
<dbReference type="EMBL" id="JAFCMP010000052">
    <property type="protein sequence ID" value="KAG5189356.1"/>
    <property type="molecule type" value="Genomic_DNA"/>
</dbReference>
<reference evidence="2" key="1">
    <citation type="submission" date="2021-02" db="EMBL/GenBank/DDBJ databases">
        <title>First Annotated Genome of the Yellow-green Alga Tribonema minus.</title>
        <authorList>
            <person name="Mahan K.M."/>
        </authorList>
    </citation>
    <scope>NUCLEOTIDE SEQUENCE</scope>
    <source>
        <strain evidence="2">UTEX B ZZ1240</strain>
    </source>
</reference>
<organism evidence="2 3">
    <name type="scientific">Tribonema minus</name>
    <dbReference type="NCBI Taxonomy" id="303371"/>
    <lineage>
        <taxon>Eukaryota</taxon>
        <taxon>Sar</taxon>
        <taxon>Stramenopiles</taxon>
        <taxon>Ochrophyta</taxon>
        <taxon>PX clade</taxon>
        <taxon>Xanthophyceae</taxon>
        <taxon>Tribonematales</taxon>
        <taxon>Tribonemataceae</taxon>
        <taxon>Tribonema</taxon>
    </lineage>
</organism>
<gene>
    <name evidence="2" type="ORF">JKP88DRAFT_233372</name>
</gene>
<protein>
    <submittedName>
        <fullName evidence="2">Uncharacterized protein</fullName>
    </submittedName>
</protein>
<accession>A0A836CN16</accession>
<dbReference type="AlphaFoldDB" id="A0A836CN16"/>
<feature type="compositionally biased region" description="Polar residues" evidence="1">
    <location>
        <begin position="88"/>
        <end position="98"/>
    </location>
</feature>
<name>A0A836CN16_9STRA</name>
<keyword evidence="3" id="KW-1185">Reference proteome</keyword>
<evidence type="ECO:0000313" key="3">
    <source>
        <dbReference type="Proteomes" id="UP000664859"/>
    </source>
</evidence>
<comment type="caution">
    <text evidence="2">The sequence shown here is derived from an EMBL/GenBank/DDBJ whole genome shotgun (WGS) entry which is preliminary data.</text>
</comment>